<dbReference type="Proteomes" id="UP000290289">
    <property type="component" value="Chromosome 6"/>
</dbReference>
<sequence length="130" mass="14257">MMQKVMEEAIWRSVCDNCPSLSSLSTNDGDGTGKNLANIGPGSSCVIPSTALTNSVKRQPSLKDHGHMLHFDNFRTFYINGSLTLVVNDLNLDKMHLNKAPSLDGLPPLFYWKGKLLCVMGHELLVKVVA</sequence>
<proteinExistence type="predicted"/>
<evidence type="ECO:0000313" key="1">
    <source>
        <dbReference type="EMBL" id="RXH97274.1"/>
    </source>
</evidence>
<dbReference type="EMBL" id="RDQH01000332">
    <property type="protein sequence ID" value="RXH97274.1"/>
    <property type="molecule type" value="Genomic_DNA"/>
</dbReference>
<organism evidence="1 2">
    <name type="scientific">Malus domestica</name>
    <name type="common">Apple</name>
    <name type="synonym">Pyrus malus</name>
    <dbReference type="NCBI Taxonomy" id="3750"/>
    <lineage>
        <taxon>Eukaryota</taxon>
        <taxon>Viridiplantae</taxon>
        <taxon>Streptophyta</taxon>
        <taxon>Embryophyta</taxon>
        <taxon>Tracheophyta</taxon>
        <taxon>Spermatophyta</taxon>
        <taxon>Magnoliopsida</taxon>
        <taxon>eudicotyledons</taxon>
        <taxon>Gunneridae</taxon>
        <taxon>Pentapetalae</taxon>
        <taxon>rosids</taxon>
        <taxon>fabids</taxon>
        <taxon>Rosales</taxon>
        <taxon>Rosaceae</taxon>
        <taxon>Amygdaloideae</taxon>
        <taxon>Maleae</taxon>
        <taxon>Malus</taxon>
    </lineage>
</organism>
<keyword evidence="2" id="KW-1185">Reference proteome</keyword>
<comment type="caution">
    <text evidence="1">The sequence shown here is derived from an EMBL/GenBank/DDBJ whole genome shotgun (WGS) entry which is preliminary data.</text>
</comment>
<name>A0A498JTX8_MALDO</name>
<reference evidence="1 2" key="1">
    <citation type="submission" date="2018-10" db="EMBL/GenBank/DDBJ databases">
        <title>A high-quality apple genome assembly.</title>
        <authorList>
            <person name="Hu J."/>
        </authorList>
    </citation>
    <scope>NUCLEOTIDE SEQUENCE [LARGE SCALE GENOMIC DNA]</scope>
    <source>
        <strain evidence="2">cv. HFTH1</strain>
        <tissue evidence="1">Young leaf</tissue>
    </source>
</reference>
<accession>A0A498JTX8</accession>
<protein>
    <submittedName>
        <fullName evidence="1">Uncharacterized protein</fullName>
    </submittedName>
</protein>
<gene>
    <name evidence="1" type="ORF">DVH24_035942</name>
</gene>
<evidence type="ECO:0000313" key="2">
    <source>
        <dbReference type="Proteomes" id="UP000290289"/>
    </source>
</evidence>
<dbReference type="AlphaFoldDB" id="A0A498JTX8"/>